<keyword evidence="3" id="KW-1185">Reference proteome</keyword>
<dbReference type="Pfam" id="PF09995">
    <property type="entry name" value="MPAB_Lcp_cat"/>
    <property type="match status" value="1"/>
</dbReference>
<protein>
    <recommendedName>
        <fullName evidence="1">ER-bound oxygenase mpaB/mpaB'/Rubber oxygenase catalytic domain-containing protein</fullName>
    </recommendedName>
</protein>
<proteinExistence type="predicted"/>
<accession>G7H685</accession>
<dbReference type="GO" id="GO:0016491">
    <property type="term" value="F:oxidoreductase activity"/>
    <property type="evidence" value="ECO:0007669"/>
    <property type="project" value="InterPro"/>
</dbReference>
<name>G7H685_9ACTN</name>
<gene>
    <name evidence="2" type="ORF">GOARA_068_00190</name>
</gene>
<evidence type="ECO:0000313" key="2">
    <source>
        <dbReference type="EMBL" id="GAB11360.1"/>
    </source>
</evidence>
<dbReference type="EMBL" id="BAEE01000068">
    <property type="protein sequence ID" value="GAB11360.1"/>
    <property type="molecule type" value="Genomic_DNA"/>
</dbReference>
<dbReference type="AlphaFoldDB" id="G7H685"/>
<dbReference type="InterPro" id="IPR018713">
    <property type="entry name" value="MPAB/Lcp_cat_dom"/>
</dbReference>
<sequence length="288" mass="32669">MTAMTHVPADQRPKRMSRDEMDALTSPDINLYIAALLAGPANVVMQLANVPVGRGVVESKVESGNILKHPVKRTRTTLTYLAVAAIGTPEDRKAYREAVNSSHRQVHSTHDSPVKYNAMDPKLQLWVAACLYRGWEDIARLYGRPSDLSEKTYRQAATMGTTLQMPYEMWPATRADFQRYWDETVAGIEMDPEVRAYLTKLVKLTFTGKVPAFLFGWFGEALTLGYLPPEFRDMMRLHPTPAQQRFFAAQNVVLRAATRLTPKPLQELPFRLLLADVRRRQRTGRPLV</sequence>
<evidence type="ECO:0000313" key="3">
    <source>
        <dbReference type="Proteomes" id="UP000035088"/>
    </source>
</evidence>
<evidence type="ECO:0000259" key="1">
    <source>
        <dbReference type="Pfam" id="PF09995"/>
    </source>
</evidence>
<organism evidence="2 3">
    <name type="scientific">Gordonia araii NBRC 100433</name>
    <dbReference type="NCBI Taxonomy" id="1073574"/>
    <lineage>
        <taxon>Bacteria</taxon>
        <taxon>Bacillati</taxon>
        <taxon>Actinomycetota</taxon>
        <taxon>Actinomycetes</taxon>
        <taxon>Mycobacteriales</taxon>
        <taxon>Gordoniaceae</taxon>
        <taxon>Gordonia</taxon>
    </lineage>
</organism>
<dbReference type="Proteomes" id="UP000035088">
    <property type="component" value="Unassembled WGS sequence"/>
</dbReference>
<dbReference type="OrthoDB" id="3422701at2"/>
<dbReference type="PANTHER" id="PTHR36151:SF3">
    <property type="entry name" value="ER-BOUND OXYGENASE MPAB_MPAB'_RUBBER OXYGENASE CATALYTIC DOMAIN-CONTAINING PROTEIN"/>
    <property type="match status" value="1"/>
</dbReference>
<comment type="caution">
    <text evidence="2">The sequence shown here is derived from an EMBL/GenBank/DDBJ whole genome shotgun (WGS) entry which is preliminary data.</text>
</comment>
<dbReference type="RefSeq" id="WP_007323435.1">
    <property type="nucleotide sequence ID" value="NZ_BAEE01000068.1"/>
</dbReference>
<reference evidence="2 3" key="1">
    <citation type="submission" date="2011-11" db="EMBL/GenBank/DDBJ databases">
        <title>Whole genome shotgun sequence of Gordonia araii NBRC 100433.</title>
        <authorList>
            <person name="Yoshida Y."/>
            <person name="Hosoyama A."/>
            <person name="Tsuchikane K."/>
            <person name="Katsumata H."/>
            <person name="Yamazaki S."/>
            <person name="Fujita N."/>
        </authorList>
    </citation>
    <scope>NUCLEOTIDE SEQUENCE [LARGE SCALE GENOMIC DNA]</scope>
    <source>
        <strain evidence="2 3">NBRC 100433</strain>
    </source>
</reference>
<dbReference type="STRING" id="1073574.GOARA_068_00190"/>
<dbReference type="PANTHER" id="PTHR36151">
    <property type="entry name" value="BLR2777 PROTEIN"/>
    <property type="match status" value="1"/>
</dbReference>
<feature type="domain" description="ER-bound oxygenase mpaB/mpaB'/Rubber oxygenase catalytic" evidence="1">
    <location>
        <begin position="34"/>
        <end position="255"/>
    </location>
</feature>